<evidence type="ECO:0000313" key="2">
    <source>
        <dbReference type="Proteomes" id="UP001189624"/>
    </source>
</evidence>
<dbReference type="EMBL" id="OY731402">
    <property type="protein sequence ID" value="CAJ1956220.1"/>
    <property type="molecule type" value="Genomic_DNA"/>
</dbReference>
<reference evidence="1" key="1">
    <citation type="submission" date="2023-10" db="EMBL/GenBank/DDBJ databases">
        <authorList>
            <person name="Domelevo Entfellner J.-B."/>
        </authorList>
    </citation>
    <scope>NUCLEOTIDE SEQUENCE</scope>
</reference>
<evidence type="ECO:0000313" key="1">
    <source>
        <dbReference type="EMBL" id="CAJ1956220.1"/>
    </source>
</evidence>
<dbReference type="AlphaFoldDB" id="A0AA86VL99"/>
<accession>A0AA86VL99</accession>
<organism evidence="1 2">
    <name type="scientific">Sphenostylis stenocarpa</name>
    <dbReference type="NCBI Taxonomy" id="92480"/>
    <lineage>
        <taxon>Eukaryota</taxon>
        <taxon>Viridiplantae</taxon>
        <taxon>Streptophyta</taxon>
        <taxon>Embryophyta</taxon>
        <taxon>Tracheophyta</taxon>
        <taxon>Spermatophyta</taxon>
        <taxon>Magnoliopsida</taxon>
        <taxon>eudicotyledons</taxon>
        <taxon>Gunneridae</taxon>
        <taxon>Pentapetalae</taxon>
        <taxon>rosids</taxon>
        <taxon>fabids</taxon>
        <taxon>Fabales</taxon>
        <taxon>Fabaceae</taxon>
        <taxon>Papilionoideae</taxon>
        <taxon>50 kb inversion clade</taxon>
        <taxon>NPAAA clade</taxon>
        <taxon>indigoferoid/millettioid clade</taxon>
        <taxon>Phaseoleae</taxon>
        <taxon>Sphenostylis</taxon>
    </lineage>
</organism>
<protein>
    <submittedName>
        <fullName evidence="1">Uncharacterized protein</fullName>
    </submittedName>
</protein>
<keyword evidence="2" id="KW-1185">Reference proteome</keyword>
<name>A0AA86VL99_9FABA</name>
<dbReference type="Proteomes" id="UP001189624">
    <property type="component" value="Chromosome 5"/>
</dbReference>
<gene>
    <name evidence="1" type="ORF">AYBTSS11_LOCUS16541</name>
</gene>
<sequence length="67" mass="7400">MLASTTVSDVREITLKAFGLLYSKTYPLAGALDSIMVIRWLKNKLSFPLGFRITTGLVSCFLKNNSS</sequence>
<dbReference type="Gramene" id="rna-AYBTSS11_LOCUS16541">
    <property type="protein sequence ID" value="CAJ1956220.1"/>
    <property type="gene ID" value="gene-AYBTSS11_LOCUS16541"/>
</dbReference>
<proteinExistence type="predicted"/>